<protein>
    <submittedName>
        <fullName evidence="1">Uncharacterized protein</fullName>
    </submittedName>
</protein>
<name>A0ABV9TNX1_9ACTN</name>
<dbReference type="RefSeq" id="WP_378251505.1">
    <property type="nucleotide sequence ID" value="NZ_JBHSIT010000001.1"/>
</dbReference>
<dbReference type="EMBL" id="JBHSIT010000001">
    <property type="protein sequence ID" value="MFC4905763.1"/>
    <property type="molecule type" value="Genomic_DNA"/>
</dbReference>
<comment type="caution">
    <text evidence="1">The sequence shown here is derived from an EMBL/GenBank/DDBJ whole genome shotgun (WGS) entry which is preliminary data.</text>
</comment>
<reference evidence="2" key="1">
    <citation type="journal article" date="2019" name="Int. J. Syst. Evol. Microbiol.">
        <title>The Global Catalogue of Microorganisms (GCM) 10K type strain sequencing project: providing services to taxonomists for standard genome sequencing and annotation.</title>
        <authorList>
            <consortium name="The Broad Institute Genomics Platform"/>
            <consortium name="The Broad Institute Genome Sequencing Center for Infectious Disease"/>
            <person name="Wu L."/>
            <person name="Ma J."/>
        </authorList>
    </citation>
    <scope>NUCLEOTIDE SEQUENCE [LARGE SCALE GENOMIC DNA]</scope>
    <source>
        <strain evidence="2">KLKA75</strain>
    </source>
</reference>
<evidence type="ECO:0000313" key="1">
    <source>
        <dbReference type="EMBL" id="MFC4905763.1"/>
    </source>
</evidence>
<organism evidence="1 2">
    <name type="scientific">Actinomadura gamaensis</name>
    <dbReference type="NCBI Taxonomy" id="1763541"/>
    <lineage>
        <taxon>Bacteria</taxon>
        <taxon>Bacillati</taxon>
        <taxon>Actinomycetota</taxon>
        <taxon>Actinomycetes</taxon>
        <taxon>Streptosporangiales</taxon>
        <taxon>Thermomonosporaceae</taxon>
        <taxon>Actinomadura</taxon>
    </lineage>
</organism>
<sequence length="132" mass="14090">MTAGGEAGPGVHEVVVTMSTGRRAAEAFHDAVALALCPNPDHPPPCPIPWSSSLLEDAPVAGGFEERLGVLCGPDDLAGVEELVRRTLATVGVAEYSLHMRHSEDEPELREDYAELVEQAAAEGSPPRRRLR</sequence>
<gene>
    <name evidence="1" type="ORF">ACFPCY_00390</name>
</gene>
<dbReference type="Proteomes" id="UP001595872">
    <property type="component" value="Unassembled WGS sequence"/>
</dbReference>
<accession>A0ABV9TNX1</accession>
<keyword evidence="2" id="KW-1185">Reference proteome</keyword>
<evidence type="ECO:0000313" key="2">
    <source>
        <dbReference type="Proteomes" id="UP001595872"/>
    </source>
</evidence>
<proteinExistence type="predicted"/>